<dbReference type="NCBIfam" id="TIGR02250">
    <property type="entry name" value="FCP1_euk"/>
    <property type="match status" value="1"/>
</dbReference>
<comment type="subcellular location">
    <subcellularLocation>
        <location evidence="1 6">Nucleus</location>
    </subcellularLocation>
</comment>
<dbReference type="AlphaFoldDB" id="A0A1U7XE68"/>
<dbReference type="Pfam" id="PF03031">
    <property type="entry name" value="NIF"/>
    <property type="match status" value="1"/>
</dbReference>
<organism evidence="8 10">
    <name type="scientific">Nicotiana sylvestris</name>
    <name type="common">Wood tobacco</name>
    <name type="synonym">South American tobacco</name>
    <dbReference type="NCBI Taxonomy" id="4096"/>
    <lineage>
        <taxon>Eukaryota</taxon>
        <taxon>Viridiplantae</taxon>
        <taxon>Streptophyta</taxon>
        <taxon>Embryophyta</taxon>
        <taxon>Tracheophyta</taxon>
        <taxon>Spermatophyta</taxon>
        <taxon>Magnoliopsida</taxon>
        <taxon>eudicotyledons</taxon>
        <taxon>Gunneridae</taxon>
        <taxon>Pentapetalae</taxon>
        <taxon>asterids</taxon>
        <taxon>lamiids</taxon>
        <taxon>Solanales</taxon>
        <taxon>Solanaceae</taxon>
        <taxon>Nicotianoideae</taxon>
        <taxon>Nicotianeae</taxon>
        <taxon>Nicotiana</taxon>
    </lineage>
</organism>
<dbReference type="STRING" id="4096.A0A1U7XE68"/>
<evidence type="ECO:0000256" key="1">
    <source>
        <dbReference type="ARBA" id="ARBA00004123"/>
    </source>
</evidence>
<feature type="domain" description="FCP1 homology" evidence="7">
    <location>
        <begin position="1"/>
        <end position="122"/>
    </location>
</feature>
<comment type="function">
    <text evidence="6">This promotes the activity of RNA polymerase II.</text>
</comment>
<protein>
    <recommendedName>
        <fullName evidence="6">RNA polymerase II C-terminal domain phosphatase-like</fullName>
        <ecNumber evidence="6">3.1.3.16</ecNumber>
    </recommendedName>
</protein>
<comment type="catalytic activity">
    <reaction evidence="4 6">
        <text>O-phospho-L-seryl-[protein] + H2O = L-seryl-[protein] + phosphate</text>
        <dbReference type="Rhea" id="RHEA:20629"/>
        <dbReference type="Rhea" id="RHEA-COMP:9863"/>
        <dbReference type="Rhea" id="RHEA-COMP:11604"/>
        <dbReference type="ChEBI" id="CHEBI:15377"/>
        <dbReference type="ChEBI" id="CHEBI:29999"/>
        <dbReference type="ChEBI" id="CHEBI:43474"/>
        <dbReference type="ChEBI" id="CHEBI:83421"/>
        <dbReference type="EC" id="3.1.3.16"/>
    </reaction>
</comment>
<dbReference type="RefSeq" id="XP_009787946.1">
    <property type="nucleotide sequence ID" value="XM_009789644.1"/>
</dbReference>
<reference evidence="9 10" key="2">
    <citation type="submission" date="2025-04" db="UniProtKB">
        <authorList>
            <consortium name="RefSeq"/>
        </authorList>
    </citation>
    <scope>IDENTIFICATION</scope>
    <source>
        <tissue evidence="9 10">Leaf</tissue>
    </source>
</reference>
<dbReference type="EC" id="3.1.3.16" evidence="6"/>
<dbReference type="SMART" id="SM00577">
    <property type="entry name" value="CPDc"/>
    <property type="match status" value="1"/>
</dbReference>
<dbReference type="InterPro" id="IPR036412">
    <property type="entry name" value="HAD-like_sf"/>
</dbReference>
<dbReference type="GO" id="GO:0005634">
    <property type="term" value="C:nucleus"/>
    <property type="evidence" value="ECO:0007669"/>
    <property type="project" value="UniProtKB-SubCell"/>
</dbReference>
<evidence type="ECO:0000256" key="2">
    <source>
        <dbReference type="ARBA" id="ARBA00022801"/>
    </source>
</evidence>
<evidence type="ECO:0000313" key="9">
    <source>
        <dbReference type="RefSeq" id="XP_009787945.1"/>
    </source>
</evidence>
<gene>
    <name evidence="9 10" type="primary">LOC104235819</name>
</gene>
<evidence type="ECO:0000313" key="10">
    <source>
        <dbReference type="RefSeq" id="XP_009787946.1"/>
    </source>
</evidence>
<dbReference type="PANTHER" id="PTHR23081">
    <property type="entry name" value="RNA POLYMERASE II CTD PHOSPHATASE"/>
    <property type="match status" value="1"/>
</dbReference>
<dbReference type="Proteomes" id="UP000189701">
    <property type="component" value="Unplaced"/>
</dbReference>
<dbReference type="KEGG" id="nsy:104235819"/>
<dbReference type="eggNOG" id="KOG0323">
    <property type="taxonomic scope" value="Eukaryota"/>
</dbReference>
<dbReference type="Gene3D" id="3.40.50.1000">
    <property type="entry name" value="HAD superfamily/HAD-like"/>
    <property type="match status" value="1"/>
</dbReference>
<dbReference type="PROSITE" id="PS50969">
    <property type="entry name" value="FCP1"/>
    <property type="match status" value="1"/>
</dbReference>
<evidence type="ECO:0000256" key="6">
    <source>
        <dbReference type="RuleBase" id="RU366066"/>
    </source>
</evidence>
<dbReference type="CDD" id="cd07521">
    <property type="entry name" value="HAD_FCP1-like"/>
    <property type="match status" value="1"/>
</dbReference>
<dbReference type="InterPro" id="IPR039189">
    <property type="entry name" value="Fcp1"/>
</dbReference>
<keyword evidence="2 6" id="KW-0378">Hydrolase</keyword>
<evidence type="ECO:0000259" key="7">
    <source>
        <dbReference type="PROSITE" id="PS50969"/>
    </source>
</evidence>
<evidence type="ECO:0000256" key="3">
    <source>
        <dbReference type="ARBA" id="ARBA00023242"/>
    </source>
</evidence>
<proteinExistence type="predicted"/>
<evidence type="ECO:0000256" key="4">
    <source>
        <dbReference type="ARBA" id="ARBA00047761"/>
    </source>
</evidence>
<dbReference type="GeneID" id="104235819"/>
<name>A0A1U7XE68_NICSY</name>
<sequence>MMTKLRPFVHTFLKEASSLFEMHIYTMGERPYALEMANLLDPGGIYFHSRVIAQGDCTQRHQKGLDVVVGQESAVLILDDTEAVWGKHKENLILMERYHFFTSSCRQRQIPACYQIPFKPWRSN</sequence>
<dbReference type="PANTHER" id="PTHR23081:SF36">
    <property type="entry name" value="RNA POLYMERASE II SUBUNIT A C-TERMINAL DOMAIN PHOSPHATASE"/>
    <property type="match status" value="1"/>
</dbReference>
<dbReference type="InterPro" id="IPR004274">
    <property type="entry name" value="FCP1_dom"/>
</dbReference>
<dbReference type="GO" id="GO:0008420">
    <property type="term" value="F:RNA polymerase II CTD heptapeptide repeat phosphatase activity"/>
    <property type="evidence" value="ECO:0007669"/>
    <property type="project" value="UniProtKB-UniRule"/>
</dbReference>
<evidence type="ECO:0000313" key="8">
    <source>
        <dbReference type="Proteomes" id="UP000189701"/>
    </source>
</evidence>
<dbReference type="SUPFAM" id="SSF56784">
    <property type="entry name" value="HAD-like"/>
    <property type="match status" value="1"/>
</dbReference>
<keyword evidence="3 6" id="KW-0539">Nucleus</keyword>
<dbReference type="InterPro" id="IPR023214">
    <property type="entry name" value="HAD_sf"/>
</dbReference>
<keyword evidence="8" id="KW-1185">Reference proteome</keyword>
<dbReference type="InterPro" id="IPR011947">
    <property type="entry name" value="FCP1_euk"/>
</dbReference>
<dbReference type="RefSeq" id="XP_009787945.1">
    <property type="nucleotide sequence ID" value="XM_009789643.1"/>
</dbReference>
<evidence type="ECO:0000256" key="5">
    <source>
        <dbReference type="ARBA" id="ARBA00048336"/>
    </source>
</evidence>
<accession>A0A1U7XE68</accession>
<reference evidence="8" key="1">
    <citation type="journal article" date="2013" name="Genome Biol.">
        <title>Reference genomes and transcriptomes of Nicotiana sylvestris and Nicotiana tomentosiformis.</title>
        <authorList>
            <person name="Sierro N."/>
            <person name="Battey J.N."/>
            <person name="Ouadi S."/>
            <person name="Bovet L."/>
            <person name="Goepfert S."/>
            <person name="Bakaher N."/>
            <person name="Peitsch M.C."/>
            <person name="Ivanov N.V."/>
        </authorList>
    </citation>
    <scope>NUCLEOTIDE SEQUENCE [LARGE SCALE GENOMIC DNA]</scope>
</reference>
<comment type="catalytic activity">
    <reaction evidence="5 6">
        <text>O-phospho-L-threonyl-[protein] + H2O = L-threonyl-[protein] + phosphate</text>
        <dbReference type="Rhea" id="RHEA:47004"/>
        <dbReference type="Rhea" id="RHEA-COMP:11060"/>
        <dbReference type="Rhea" id="RHEA-COMP:11605"/>
        <dbReference type="ChEBI" id="CHEBI:15377"/>
        <dbReference type="ChEBI" id="CHEBI:30013"/>
        <dbReference type="ChEBI" id="CHEBI:43474"/>
        <dbReference type="ChEBI" id="CHEBI:61977"/>
        <dbReference type="EC" id="3.1.3.16"/>
    </reaction>
</comment>